<evidence type="ECO:0000256" key="4">
    <source>
        <dbReference type="ARBA" id="ARBA00022741"/>
    </source>
</evidence>
<evidence type="ECO:0000256" key="8">
    <source>
        <dbReference type="HAMAP-Rule" id="MF_01454"/>
    </source>
</evidence>
<feature type="binding site" evidence="8">
    <location>
        <position position="193"/>
    </location>
    <ligand>
        <name>Mg(2+)</name>
        <dbReference type="ChEBI" id="CHEBI:18420"/>
    </ligand>
</feature>
<evidence type="ECO:0000256" key="7">
    <source>
        <dbReference type="ARBA" id="ARBA00023134"/>
    </source>
</evidence>
<dbReference type="InterPro" id="IPR027417">
    <property type="entry name" value="P-loop_NTPase"/>
</dbReference>
<dbReference type="Pfam" id="PF01018">
    <property type="entry name" value="GTP1_OBG"/>
    <property type="match status" value="1"/>
</dbReference>
<feature type="domain" description="Obg" evidence="11">
    <location>
        <begin position="1"/>
        <end position="159"/>
    </location>
</feature>
<dbReference type="NCBIfam" id="NF008956">
    <property type="entry name" value="PRK12299.1"/>
    <property type="match status" value="1"/>
</dbReference>
<dbReference type="NCBIfam" id="NF008954">
    <property type="entry name" value="PRK12296.1"/>
    <property type="match status" value="1"/>
</dbReference>
<dbReference type="PRINTS" id="PR00326">
    <property type="entry name" value="GTP1OBG"/>
</dbReference>
<dbReference type="InterPro" id="IPR006169">
    <property type="entry name" value="GTP1_OBG_dom"/>
</dbReference>
<dbReference type="PANTHER" id="PTHR11702:SF31">
    <property type="entry name" value="MITOCHONDRIAL RIBOSOME-ASSOCIATED GTPASE 2"/>
    <property type="match status" value="1"/>
</dbReference>
<feature type="binding site" evidence="8">
    <location>
        <begin position="314"/>
        <end position="316"/>
    </location>
    <ligand>
        <name>GTP</name>
        <dbReference type="ChEBI" id="CHEBI:37565"/>
    </ligand>
</feature>
<reference evidence="13" key="1">
    <citation type="submission" date="2019-11" db="EMBL/GenBank/DDBJ databases">
        <title>Isolation and characterization of two novel species in the genus Thiomicrorhabdus.</title>
        <authorList>
            <person name="Mochizuki J."/>
            <person name="Kojima H."/>
            <person name="Fukui M."/>
        </authorList>
    </citation>
    <scope>NUCLEOTIDE SEQUENCE [LARGE SCALE GENOMIC DNA]</scope>
    <source>
        <strain evidence="13">aks77</strain>
    </source>
</reference>
<protein>
    <recommendedName>
        <fullName evidence="8">GTPase Obg</fullName>
        <ecNumber evidence="8">3.6.5.-</ecNumber>
    </recommendedName>
    <alternativeName>
        <fullName evidence="8">GTP-binding protein Obg</fullName>
    </alternativeName>
</protein>
<feature type="binding site" evidence="8">
    <location>
        <begin position="213"/>
        <end position="216"/>
    </location>
    <ligand>
        <name>GTP</name>
        <dbReference type="ChEBI" id="CHEBI:37565"/>
    </ligand>
</feature>
<dbReference type="AlphaFoldDB" id="A0A6F8PXP8"/>
<dbReference type="HAMAP" id="MF_01454">
    <property type="entry name" value="GTPase_Obg"/>
    <property type="match status" value="1"/>
</dbReference>
<dbReference type="PIRSF" id="PIRSF002401">
    <property type="entry name" value="GTP_bd_Obg/CgtA"/>
    <property type="match status" value="1"/>
</dbReference>
<evidence type="ECO:0000313" key="12">
    <source>
        <dbReference type="EMBL" id="BBP46817.1"/>
    </source>
</evidence>
<gene>
    <name evidence="8 12" type="primary">obg</name>
    <name evidence="12" type="ORF">THMIRHAS_21900</name>
</gene>
<evidence type="ECO:0000256" key="1">
    <source>
        <dbReference type="ARBA" id="ARBA00007699"/>
    </source>
</evidence>
<dbReference type="GO" id="GO:0005737">
    <property type="term" value="C:cytoplasm"/>
    <property type="evidence" value="ECO:0007669"/>
    <property type="project" value="UniProtKB-SubCell"/>
</dbReference>
<evidence type="ECO:0000256" key="3">
    <source>
        <dbReference type="ARBA" id="ARBA00022723"/>
    </source>
</evidence>
<feature type="region of interest" description="Disordered" evidence="9">
    <location>
        <begin position="127"/>
        <end position="147"/>
    </location>
</feature>
<keyword evidence="2 8" id="KW-0963">Cytoplasm</keyword>
<dbReference type="InterPro" id="IPR031167">
    <property type="entry name" value="G_OBG"/>
</dbReference>
<dbReference type="Gene3D" id="3.40.50.300">
    <property type="entry name" value="P-loop containing nucleotide triphosphate hydrolases"/>
    <property type="match status" value="1"/>
</dbReference>
<dbReference type="GO" id="GO:0000287">
    <property type="term" value="F:magnesium ion binding"/>
    <property type="evidence" value="ECO:0007669"/>
    <property type="project" value="InterPro"/>
</dbReference>
<dbReference type="EC" id="3.6.5.-" evidence="8"/>
<comment type="subunit">
    <text evidence="8">Monomer.</text>
</comment>
<dbReference type="GO" id="GO:0003924">
    <property type="term" value="F:GTPase activity"/>
    <property type="evidence" value="ECO:0007669"/>
    <property type="project" value="UniProtKB-UniRule"/>
</dbReference>
<dbReference type="PROSITE" id="PS00905">
    <property type="entry name" value="GTP1_OBG"/>
    <property type="match status" value="1"/>
</dbReference>
<dbReference type="EMBL" id="AP021889">
    <property type="protein sequence ID" value="BBP46817.1"/>
    <property type="molecule type" value="Genomic_DNA"/>
</dbReference>
<dbReference type="GO" id="GO:0005525">
    <property type="term" value="F:GTP binding"/>
    <property type="evidence" value="ECO:0007669"/>
    <property type="project" value="UniProtKB-UniRule"/>
</dbReference>
<dbReference type="PROSITE" id="PS51883">
    <property type="entry name" value="OBG"/>
    <property type="match status" value="1"/>
</dbReference>
<evidence type="ECO:0000256" key="9">
    <source>
        <dbReference type="SAM" id="MobiDB-lite"/>
    </source>
</evidence>
<dbReference type="NCBIfam" id="TIGR02729">
    <property type="entry name" value="Obg_CgtA"/>
    <property type="match status" value="1"/>
</dbReference>
<dbReference type="PROSITE" id="PS51710">
    <property type="entry name" value="G_OBG"/>
    <property type="match status" value="1"/>
</dbReference>
<organism evidence="12 13">
    <name type="scientific">Thiosulfatimonas sediminis</name>
    <dbReference type="NCBI Taxonomy" id="2675054"/>
    <lineage>
        <taxon>Bacteria</taxon>
        <taxon>Pseudomonadati</taxon>
        <taxon>Pseudomonadota</taxon>
        <taxon>Gammaproteobacteria</taxon>
        <taxon>Thiotrichales</taxon>
        <taxon>Piscirickettsiaceae</taxon>
        <taxon>Thiosulfatimonas</taxon>
    </lineage>
</organism>
<proteinExistence type="inferred from homology"/>
<comment type="subcellular location">
    <subcellularLocation>
        <location evidence="8">Cytoplasm</location>
    </subcellularLocation>
</comment>
<dbReference type="CDD" id="cd01898">
    <property type="entry name" value="Obg"/>
    <property type="match status" value="1"/>
</dbReference>
<accession>A0A6F8PXP8</accession>
<evidence type="ECO:0000259" key="10">
    <source>
        <dbReference type="PROSITE" id="PS51710"/>
    </source>
</evidence>
<dbReference type="InterPro" id="IPR014100">
    <property type="entry name" value="GTP-bd_Obg/CgtA"/>
</dbReference>
<dbReference type="Proteomes" id="UP000501726">
    <property type="component" value="Chromosome"/>
</dbReference>
<dbReference type="NCBIfam" id="NF008955">
    <property type="entry name" value="PRK12297.1"/>
    <property type="match status" value="1"/>
</dbReference>
<keyword evidence="4 8" id="KW-0547">Nucleotide-binding</keyword>
<keyword evidence="7 8" id="KW-0342">GTP-binding</keyword>
<feature type="binding site" evidence="8">
    <location>
        <begin position="283"/>
        <end position="286"/>
    </location>
    <ligand>
        <name>GTP</name>
        <dbReference type="ChEBI" id="CHEBI:37565"/>
    </ligand>
</feature>
<dbReference type="KEGG" id="tse:THMIRHAS_21900"/>
<dbReference type="GO" id="GO:0042254">
    <property type="term" value="P:ribosome biogenesis"/>
    <property type="evidence" value="ECO:0007669"/>
    <property type="project" value="UniProtKB-UniRule"/>
</dbReference>
<keyword evidence="5 8" id="KW-0378">Hydrolase</keyword>
<feature type="compositionally biased region" description="Polar residues" evidence="9">
    <location>
        <begin position="130"/>
        <end position="140"/>
    </location>
</feature>
<dbReference type="PANTHER" id="PTHR11702">
    <property type="entry name" value="DEVELOPMENTALLY REGULATED GTP-BINDING PROTEIN-RELATED"/>
    <property type="match status" value="1"/>
</dbReference>
<feature type="binding site" evidence="8">
    <location>
        <begin position="191"/>
        <end position="195"/>
    </location>
    <ligand>
        <name>GTP</name>
        <dbReference type="ChEBI" id="CHEBI:37565"/>
    </ligand>
</feature>
<feature type="binding site" evidence="8">
    <location>
        <position position="173"/>
    </location>
    <ligand>
        <name>Mg(2+)</name>
        <dbReference type="ChEBI" id="CHEBI:18420"/>
    </ligand>
</feature>
<name>A0A6F8PXP8_9GAMM</name>
<keyword evidence="6 8" id="KW-0460">Magnesium</keyword>
<sequence>MQFVDEATISVQAGRGGNGIASFRREKFIPFGGPNGGDGGDGGDVVLKADNNLNTLVDFRYTKHFRAQGGQTGMGQQKTGAAGEDLVILVPVGTVVFDIDADEVMGDLTEHGQTLCVAQGGRHGLGNIHFKSSTNRSPRQCTKGEDGEERNLRLELKVLADVGLLGLPNAGKSSLITAVSAARPKVANYPFTTLYPNLGVVSISPETSFVIADIPGLIEGAAEGAGLGIQFLKHLARTGLLLHVVDIAPMDDVDPVESIRVIQKELEKYSDELLDKERWLVMNKTDLMLDEEVDTVAQRILQETQWTGPVYQISAVERKGTQELMNAIAQQLQENKRLQREQESVQSSVSTRRTVEEDFDF</sequence>
<evidence type="ECO:0000259" key="11">
    <source>
        <dbReference type="PROSITE" id="PS51883"/>
    </source>
</evidence>
<dbReference type="SUPFAM" id="SSF52540">
    <property type="entry name" value="P-loop containing nucleoside triphosphate hydrolases"/>
    <property type="match status" value="1"/>
</dbReference>
<dbReference type="Pfam" id="PF01926">
    <property type="entry name" value="MMR_HSR1"/>
    <property type="match status" value="1"/>
</dbReference>
<feature type="binding site" evidence="8">
    <location>
        <begin position="166"/>
        <end position="173"/>
    </location>
    <ligand>
        <name>GTP</name>
        <dbReference type="ChEBI" id="CHEBI:37565"/>
    </ligand>
</feature>
<dbReference type="InterPro" id="IPR045086">
    <property type="entry name" value="OBG_GTPase"/>
</dbReference>
<keyword evidence="3 8" id="KW-0479">Metal-binding</keyword>
<feature type="domain" description="OBG-type G" evidence="10">
    <location>
        <begin position="160"/>
        <end position="333"/>
    </location>
</feature>
<evidence type="ECO:0000256" key="2">
    <source>
        <dbReference type="ARBA" id="ARBA00022490"/>
    </source>
</evidence>
<evidence type="ECO:0000256" key="6">
    <source>
        <dbReference type="ARBA" id="ARBA00022842"/>
    </source>
</evidence>
<dbReference type="SUPFAM" id="SSF82051">
    <property type="entry name" value="Obg GTP-binding protein N-terminal domain"/>
    <property type="match status" value="1"/>
</dbReference>
<comment type="similarity">
    <text evidence="1 8">Belongs to the TRAFAC class OBG-HflX-like GTPase superfamily. OBG GTPase family.</text>
</comment>
<evidence type="ECO:0000256" key="5">
    <source>
        <dbReference type="ARBA" id="ARBA00022801"/>
    </source>
</evidence>
<evidence type="ECO:0000313" key="13">
    <source>
        <dbReference type="Proteomes" id="UP000501726"/>
    </source>
</evidence>
<dbReference type="FunFam" id="2.70.210.12:FF:000001">
    <property type="entry name" value="GTPase Obg"/>
    <property type="match status" value="1"/>
</dbReference>
<dbReference type="InterPro" id="IPR036726">
    <property type="entry name" value="GTP1_OBG_dom_sf"/>
</dbReference>
<dbReference type="RefSeq" id="WP_173273820.1">
    <property type="nucleotide sequence ID" value="NZ_AP021889.1"/>
</dbReference>
<comment type="cofactor">
    <cofactor evidence="8">
        <name>Mg(2+)</name>
        <dbReference type="ChEBI" id="CHEBI:18420"/>
    </cofactor>
</comment>
<dbReference type="Gene3D" id="2.70.210.12">
    <property type="entry name" value="GTP1/OBG domain"/>
    <property type="match status" value="1"/>
</dbReference>
<dbReference type="InterPro" id="IPR006074">
    <property type="entry name" value="GTP1-OBG_CS"/>
</dbReference>
<keyword evidence="13" id="KW-1185">Reference proteome</keyword>
<comment type="function">
    <text evidence="8">An essential GTPase which binds GTP, GDP and possibly (p)ppGpp with moderate affinity, with high nucleotide exchange rates and a fairly low GTP hydrolysis rate. Plays a role in control of the cell cycle, stress response, ribosome biogenesis and in those bacteria that undergo differentiation, in morphogenesis control.</text>
</comment>
<dbReference type="GO" id="GO:0043022">
    <property type="term" value="F:ribosome binding"/>
    <property type="evidence" value="ECO:0007669"/>
    <property type="project" value="UniProtKB-ARBA"/>
</dbReference>
<feature type="region of interest" description="Disordered" evidence="9">
    <location>
        <begin position="339"/>
        <end position="361"/>
    </location>
</feature>
<dbReference type="InterPro" id="IPR006073">
    <property type="entry name" value="GTP-bd"/>
</dbReference>